<dbReference type="InterPro" id="IPR005131">
    <property type="entry name" value="Ser_deHydtase_bsu"/>
</dbReference>
<dbReference type="Pfam" id="PF03315">
    <property type="entry name" value="SDH_beta"/>
    <property type="match status" value="1"/>
</dbReference>
<dbReference type="Proteomes" id="UP001058461">
    <property type="component" value="Chromosome"/>
</dbReference>
<evidence type="ECO:0000256" key="4">
    <source>
        <dbReference type="ARBA" id="ARBA00022432"/>
    </source>
</evidence>
<evidence type="ECO:0000313" key="14">
    <source>
        <dbReference type="EMBL" id="UTW10245.1"/>
    </source>
</evidence>
<evidence type="ECO:0000259" key="13">
    <source>
        <dbReference type="Pfam" id="PF03315"/>
    </source>
</evidence>
<proteinExistence type="inferred from homology"/>
<dbReference type="PANTHER" id="PTHR30182:SF1">
    <property type="entry name" value="L-SERINE DEHYDRATASE 1"/>
    <property type="match status" value="1"/>
</dbReference>
<organism evidence="14 15">
    <name type="scientific">Marinobacterium rhizophilum</name>
    <dbReference type="NCBI Taxonomy" id="420402"/>
    <lineage>
        <taxon>Bacteria</taxon>
        <taxon>Pseudomonadati</taxon>
        <taxon>Pseudomonadota</taxon>
        <taxon>Gammaproteobacteria</taxon>
        <taxon>Oceanospirillales</taxon>
        <taxon>Oceanospirillaceae</taxon>
        <taxon>Marinobacterium</taxon>
    </lineage>
</organism>
<keyword evidence="6 11" id="KW-0479">Metal-binding</keyword>
<dbReference type="Gene3D" id="3.30.1330.90">
    <property type="entry name" value="D-3-phosphoglycerate dehydrogenase, domain 3"/>
    <property type="match status" value="1"/>
</dbReference>
<keyword evidence="5 11" id="KW-0004">4Fe-4S</keyword>
<evidence type="ECO:0000256" key="5">
    <source>
        <dbReference type="ARBA" id="ARBA00022485"/>
    </source>
</evidence>
<dbReference type="InterPro" id="IPR051318">
    <property type="entry name" value="Fe-S_L-Ser"/>
</dbReference>
<evidence type="ECO:0000256" key="8">
    <source>
        <dbReference type="ARBA" id="ARBA00023014"/>
    </source>
</evidence>
<dbReference type="InterPro" id="IPR004644">
    <property type="entry name" value="Fe-S_L-Ser_mono"/>
</dbReference>
<feature type="domain" description="Serine dehydratase-like alpha subunit" evidence="12">
    <location>
        <begin position="187"/>
        <end position="454"/>
    </location>
</feature>
<keyword evidence="4 11" id="KW-0312">Gluconeogenesis</keyword>
<evidence type="ECO:0000256" key="2">
    <source>
        <dbReference type="ARBA" id="ARBA00004742"/>
    </source>
</evidence>
<evidence type="ECO:0000256" key="1">
    <source>
        <dbReference type="ARBA" id="ARBA00001966"/>
    </source>
</evidence>
<sequence>MAISLFDLFKVGIGPSSSHTVGPMRAAQLFAQRLSNDGLLEQVVRVRSELFGSLGATGKGHGSGPAVLLGLEGHAPDLVDPQLVKPRAEEIGETGLLLLLGSQRIQFNPEQDLIFHRNESLPFHPNGMSFTAYDAAGQVTCQKLYYSVGGGFVAGEETVESGQIQADPTPLVHDYKSAKRLLEICAETGLSIAEVTLENEKQWRSEEEIRSGILSLWDVMQQCVRAGISNDGILPGGLKVRRRAAAWHRDLKNRNRMDLITPSLGAMDWVNLYALAVNEENAAGGRIVTAPTNGAAGIIPAVLHYYVNFCPNSDEDGIVRFFLAASAIGFLFKANASISGAEVGCQGEVGSACAMAAAGLAEAVGATPEQVENAAEIGMEHNLGLTCDPVGGLVQVPCIERNAMAAMKAINAASMAMRGDGYHFVSLDKVIKTMRDTGRDMLDKYKETSRGGLAVNVIEC</sequence>
<keyword evidence="7 11" id="KW-0408">Iron</keyword>
<comment type="cofactor">
    <cofactor evidence="1 11">
        <name>[4Fe-4S] cluster</name>
        <dbReference type="ChEBI" id="CHEBI:49883"/>
    </cofactor>
</comment>
<dbReference type="Pfam" id="PF03313">
    <property type="entry name" value="SDH_alpha"/>
    <property type="match status" value="1"/>
</dbReference>
<protein>
    <recommendedName>
        <fullName evidence="11">L-serine dehydratase</fullName>
        <ecNumber evidence="11">4.3.1.17</ecNumber>
    </recommendedName>
</protein>
<dbReference type="InterPro" id="IPR029009">
    <property type="entry name" value="ASB_dom_sf"/>
</dbReference>
<dbReference type="RefSeq" id="WP_255852279.1">
    <property type="nucleotide sequence ID" value="NZ_CP073347.1"/>
</dbReference>
<gene>
    <name evidence="14" type="ORF">KDW95_13120</name>
</gene>
<evidence type="ECO:0000256" key="3">
    <source>
        <dbReference type="ARBA" id="ARBA00008636"/>
    </source>
</evidence>
<dbReference type="EC" id="4.3.1.17" evidence="11"/>
<comment type="pathway">
    <text evidence="2">Carbohydrate biosynthesis; gluconeogenesis.</text>
</comment>
<evidence type="ECO:0000256" key="10">
    <source>
        <dbReference type="ARBA" id="ARBA00049406"/>
    </source>
</evidence>
<dbReference type="PANTHER" id="PTHR30182">
    <property type="entry name" value="L-SERINE DEHYDRATASE"/>
    <property type="match status" value="1"/>
</dbReference>
<dbReference type="SUPFAM" id="SSF143548">
    <property type="entry name" value="Serine metabolism enzymes domain"/>
    <property type="match status" value="1"/>
</dbReference>
<comment type="catalytic activity">
    <reaction evidence="10 11">
        <text>L-serine = pyruvate + NH4(+)</text>
        <dbReference type="Rhea" id="RHEA:19169"/>
        <dbReference type="ChEBI" id="CHEBI:15361"/>
        <dbReference type="ChEBI" id="CHEBI:28938"/>
        <dbReference type="ChEBI" id="CHEBI:33384"/>
        <dbReference type="EC" id="4.3.1.17"/>
    </reaction>
</comment>
<evidence type="ECO:0000256" key="6">
    <source>
        <dbReference type="ARBA" id="ARBA00022723"/>
    </source>
</evidence>
<dbReference type="InterPro" id="IPR005130">
    <property type="entry name" value="Ser_deHydtase-like_asu"/>
</dbReference>
<dbReference type="GO" id="GO:0003941">
    <property type="term" value="F:L-serine ammonia-lyase activity"/>
    <property type="evidence" value="ECO:0007669"/>
    <property type="project" value="UniProtKB-EC"/>
</dbReference>
<accession>A0ABY5HD34</accession>
<keyword evidence="9 11" id="KW-0456">Lyase</keyword>
<keyword evidence="8 11" id="KW-0411">Iron-sulfur</keyword>
<dbReference type="NCBIfam" id="TIGR00720">
    <property type="entry name" value="sda_mono"/>
    <property type="match status" value="1"/>
</dbReference>
<name>A0ABY5HD34_9GAMM</name>
<reference evidence="14" key="1">
    <citation type="submission" date="2021-04" db="EMBL/GenBank/DDBJ databases">
        <title>Oceanospirillales bacteria with DddD are important DMSP degraders in coastal seawater.</title>
        <authorList>
            <person name="Liu J."/>
        </authorList>
    </citation>
    <scope>NUCLEOTIDE SEQUENCE</scope>
    <source>
        <strain evidence="14">D13-1</strain>
    </source>
</reference>
<evidence type="ECO:0000256" key="11">
    <source>
        <dbReference type="RuleBase" id="RU366059"/>
    </source>
</evidence>
<evidence type="ECO:0000256" key="7">
    <source>
        <dbReference type="ARBA" id="ARBA00023004"/>
    </source>
</evidence>
<dbReference type="EMBL" id="CP073347">
    <property type="protein sequence ID" value="UTW10245.1"/>
    <property type="molecule type" value="Genomic_DNA"/>
</dbReference>
<evidence type="ECO:0000259" key="12">
    <source>
        <dbReference type="Pfam" id="PF03313"/>
    </source>
</evidence>
<keyword evidence="15" id="KW-1185">Reference proteome</keyword>
<evidence type="ECO:0000313" key="15">
    <source>
        <dbReference type="Proteomes" id="UP001058461"/>
    </source>
</evidence>
<evidence type="ECO:0000256" key="9">
    <source>
        <dbReference type="ARBA" id="ARBA00023239"/>
    </source>
</evidence>
<comment type="similarity">
    <text evidence="3 11">Belongs to the iron-sulfur dependent L-serine dehydratase family.</text>
</comment>
<feature type="domain" description="Serine dehydratase beta chain" evidence="13">
    <location>
        <begin position="4"/>
        <end position="157"/>
    </location>
</feature>